<reference evidence="2 3" key="1">
    <citation type="journal article" date="2012" name="J. Bacteriol.">
        <title>Complete genome sequences of Desulfosporosinus orientis DSM765T, Desulfosporosinus youngiae DSM17734T, Desulfosporosinus meridiei DSM13257T, and Desulfosporosinus acidiphilus DSM22704T.</title>
        <authorList>
            <person name="Pester M."/>
            <person name="Brambilla E."/>
            <person name="Alazard D."/>
            <person name="Rattei T."/>
            <person name="Weinmaier T."/>
            <person name="Han J."/>
            <person name="Lucas S."/>
            <person name="Lapidus A."/>
            <person name="Cheng J.F."/>
            <person name="Goodwin L."/>
            <person name="Pitluck S."/>
            <person name="Peters L."/>
            <person name="Ovchinnikova G."/>
            <person name="Teshima H."/>
            <person name="Detter J.C."/>
            <person name="Han C.S."/>
            <person name="Tapia R."/>
            <person name="Land M.L."/>
            <person name="Hauser L."/>
            <person name="Kyrpides N.C."/>
            <person name="Ivanova N.N."/>
            <person name="Pagani I."/>
            <person name="Huntmann M."/>
            <person name="Wei C.L."/>
            <person name="Davenport K.W."/>
            <person name="Daligault H."/>
            <person name="Chain P.S."/>
            <person name="Chen A."/>
            <person name="Mavromatis K."/>
            <person name="Markowitz V."/>
            <person name="Szeto E."/>
            <person name="Mikhailova N."/>
            <person name="Pati A."/>
            <person name="Wagner M."/>
            <person name="Woyke T."/>
            <person name="Ollivier B."/>
            <person name="Klenk H.P."/>
            <person name="Spring S."/>
            <person name="Loy A."/>
        </authorList>
    </citation>
    <scope>NUCLEOTIDE SEQUENCE [LARGE SCALE GENOMIC DNA]</scope>
    <source>
        <strain evidence="3">DSM 22704 / JCM 16185 / SJ4</strain>
    </source>
</reference>
<proteinExistence type="predicted"/>
<dbReference type="OrthoDB" id="1796004at2"/>
<dbReference type="Proteomes" id="UP000002892">
    <property type="component" value="Chromosome"/>
</dbReference>
<evidence type="ECO:0000256" key="1">
    <source>
        <dbReference type="SAM" id="Phobius"/>
    </source>
</evidence>
<keyword evidence="1" id="KW-0472">Membrane</keyword>
<name>I4DBZ5_DESAJ</name>
<organism evidence="2 3">
    <name type="scientific">Desulfosporosinus acidiphilus (strain DSM 22704 / JCM 16185 / SJ4)</name>
    <dbReference type="NCBI Taxonomy" id="646529"/>
    <lineage>
        <taxon>Bacteria</taxon>
        <taxon>Bacillati</taxon>
        <taxon>Bacillota</taxon>
        <taxon>Clostridia</taxon>
        <taxon>Eubacteriales</taxon>
        <taxon>Desulfitobacteriaceae</taxon>
        <taxon>Desulfosporosinus</taxon>
    </lineage>
</organism>
<evidence type="ECO:0000313" key="2">
    <source>
        <dbReference type="EMBL" id="AFM43319.1"/>
    </source>
</evidence>
<dbReference type="EMBL" id="CP003639">
    <property type="protein sequence ID" value="AFM43319.1"/>
    <property type="molecule type" value="Genomic_DNA"/>
</dbReference>
<dbReference type="HOGENOM" id="CLU_100523_0_0_9"/>
<keyword evidence="3" id="KW-1185">Reference proteome</keyword>
<sequence length="227" mass="25101">MSIIVSILVIAIIILLTSKLGILLNSFMSWRKSAIIAGVYLLVLIISVGIAAILPDNGFLRVENNDKAGNVSGIISNIRSIDDFMDQPGLYLSSRQTFKIDQERPLGFVSNSQPIQVYVEKKDVDDSKIDVLTYSTPYYVGDTDFTKLLQPPKVSFPGGLLSIEPGHQTLTFKLFKPNFTLSQFKGQNQVTLGNSLSTNFGESEVLLRVPKNLKIDGGTNYLLYHLN</sequence>
<accession>I4DBZ5</accession>
<dbReference type="STRING" id="646529.Desaci_4476"/>
<dbReference type="KEGG" id="dai:Desaci_4476"/>
<feature type="transmembrane region" description="Helical" evidence="1">
    <location>
        <begin position="34"/>
        <end position="54"/>
    </location>
</feature>
<evidence type="ECO:0000313" key="3">
    <source>
        <dbReference type="Proteomes" id="UP000002892"/>
    </source>
</evidence>
<feature type="transmembrane region" description="Helical" evidence="1">
    <location>
        <begin position="7"/>
        <end position="28"/>
    </location>
</feature>
<protein>
    <submittedName>
        <fullName evidence="2">Uncharacterized protein</fullName>
    </submittedName>
</protein>
<gene>
    <name evidence="2" type="ordered locus">Desaci_4476</name>
</gene>
<keyword evidence="1" id="KW-1133">Transmembrane helix</keyword>
<dbReference type="RefSeq" id="WP_014829302.1">
    <property type="nucleotide sequence ID" value="NC_018068.1"/>
</dbReference>
<keyword evidence="1" id="KW-0812">Transmembrane</keyword>
<dbReference type="AlphaFoldDB" id="I4DBZ5"/>